<dbReference type="PANTHER" id="PTHR11200:SF240">
    <property type="entry name" value="INOSITOL POLYPHOSPHATE 5-PHOSPHATASE C9G1.10C-RELATED"/>
    <property type="match status" value="1"/>
</dbReference>
<keyword evidence="3" id="KW-1185">Reference proteome</keyword>
<dbReference type="eggNOG" id="KOG0565">
    <property type="taxonomic scope" value="Eukaryota"/>
</dbReference>
<dbReference type="Proteomes" id="UP000030671">
    <property type="component" value="Unassembled WGS sequence"/>
</dbReference>
<dbReference type="InterPro" id="IPR015943">
    <property type="entry name" value="WD40/YVTN_repeat-like_dom_sf"/>
</dbReference>
<dbReference type="KEGG" id="hir:HETIRDRAFT_382355"/>
<dbReference type="InterPro" id="IPR000300">
    <property type="entry name" value="IPPc"/>
</dbReference>
<accession>W4KHA6</accession>
<evidence type="ECO:0000259" key="1">
    <source>
        <dbReference type="SMART" id="SM00128"/>
    </source>
</evidence>
<gene>
    <name evidence="2" type="ORF">HETIRDRAFT_382355</name>
</gene>
<protein>
    <recommendedName>
        <fullName evidence="1">Inositol polyphosphate-related phosphatase domain-containing protein</fullName>
    </recommendedName>
</protein>
<dbReference type="HOGENOM" id="CLU_002027_2_0_1"/>
<dbReference type="InterPro" id="IPR036691">
    <property type="entry name" value="Endo/exonu/phosph_ase_sf"/>
</dbReference>
<dbReference type="Gene3D" id="2.130.10.10">
    <property type="entry name" value="YVTN repeat-like/Quinoprotein amine dehydrogenase"/>
    <property type="match status" value="1"/>
</dbReference>
<dbReference type="STRING" id="747525.W4KHA6"/>
<dbReference type="InterPro" id="IPR046985">
    <property type="entry name" value="IP5"/>
</dbReference>
<organism evidence="2 3">
    <name type="scientific">Heterobasidion irregulare (strain TC 32-1)</name>
    <dbReference type="NCBI Taxonomy" id="747525"/>
    <lineage>
        <taxon>Eukaryota</taxon>
        <taxon>Fungi</taxon>
        <taxon>Dikarya</taxon>
        <taxon>Basidiomycota</taxon>
        <taxon>Agaricomycotina</taxon>
        <taxon>Agaricomycetes</taxon>
        <taxon>Russulales</taxon>
        <taxon>Bondarzewiaceae</taxon>
        <taxon>Heterobasidion</taxon>
        <taxon>Heterobasidion annosum species complex</taxon>
    </lineage>
</organism>
<evidence type="ECO:0000313" key="2">
    <source>
        <dbReference type="EMBL" id="ETW84705.1"/>
    </source>
</evidence>
<dbReference type="OrthoDB" id="2248459at2759"/>
<name>W4KHA6_HETIT</name>
<dbReference type="GO" id="GO:0046856">
    <property type="term" value="P:phosphatidylinositol dephosphorylation"/>
    <property type="evidence" value="ECO:0007669"/>
    <property type="project" value="InterPro"/>
</dbReference>
<reference evidence="2 3" key="1">
    <citation type="journal article" date="2012" name="New Phytol.">
        <title>Insight into trade-off between wood decay and parasitism from the genome of a fungal forest pathogen.</title>
        <authorList>
            <person name="Olson A."/>
            <person name="Aerts A."/>
            <person name="Asiegbu F."/>
            <person name="Belbahri L."/>
            <person name="Bouzid O."/>
            <person name="Broberg A."/>
            <person name="Canback B."/>
            <person name="Coutinho P.M."/>
            <person name="Cullen D."/>
            <person name="Dalman K."/>
            <person name="Deflorio G."/>
            <person name="van Diepen L.T."/>
            <person name="Dunand C."/>
            <person name="Duplessis S."/>
            <person name="Durling M."/>
            <person name="Gonthier P."/>
            <person name="Grimwood J."/>
            <person name="Fossdal C.G."/>
            <person name="Hansson D."/>
            <person name="Henrissat B."/>
            <person name="Hietala A."/>
            <person name="Himmelstrand K."/>
            <person name="Hoffmeister D."/>
            <person name="Hogberg N."/>
            <person name="James T.Y."/>
            <person name="Karlsson M."/>
            <person name="Kohler A."/>
            <person name="Kues U."/>
            <person name="Lee Y.H."/>
            <person name="Lin Y.C."/>
            <person name="Lind M."/>
            <person name="Lindquist E."/>
            <person name="Lombard V."/>
            <person name="Lucas S."/>
            <person name="Lunden K."/>
            <person name="Morin E."/>
            <person name="Murat C."/>
            <person name="Park J."/>
            <person name="Raffaello T."/>
            <person name="Rouze P."/>
            <person name="Salamov A."/>
            <person name="Schmutz J."/>
            <person name="Solheim H."/>
            <person name="Stahlberg J."/>
            <person name="Velez H."/>
            <person name="de Vries R.P."/>
            <person name="Wiebenga A."/>
            <person name="Woodward S."/>
            <person name="Yakovlev I."/>
            <person name="Garbelotto M."/>
            <person name="Martin F."/>
            <person name="Grigoriev I.V."/>
            <person name="Stenlid J."/>
        </authorList>
    </citation>
    <scope>NUCLEOTIDE SEQUENCE [LARGE SCALE GENOMIC DNA]</scope>
    <source>
        <strain evidence="2 3">TC 32-1</strain>
    </source>
</reference>
<dbReference type="EMBL" id="KI925456">
    <property type="protein sequence ID" value="ETW84705.1"/>
    <property type="molecule type" value="Genomic_DNA"/>
</dbReference>
<dbReference type="PANTHER" id="PTHR11200">
    <property type="entry name" value="INOSITOL 5-PHOSPHATASE"/>
    <property type="match status" value="1"/>
</dbReference>
<dbReference type="SUPFAM" id="SSF56219">
    <property type="entry name" value="DNase I-like"/>
    <property type="match status" value="1"/>
</dbReference>
<dbReference type="Pfam" id="PF22669">
    <property type="entry name" value="Exo_endo_phos2"/>
    <property type="match status" value="1"/>
</dbReference>
<dbReference type="AlphaFoldDB" id="W4KHA6"/>
<dbReference type="Gene3D" id="3.60.10.10">
    <property type="entry name" value="Endonuclease/exonuclease/phosphatase"/>
    <property type="match status" value="1"/>
</dbReference>
<dbReference type="InParanoid" id="W4KHA6"/>
<dbReference type="GeneID" id="20672115"/>
<feature type="domain" description="Inositol polyphosphate-related phosphatase" evidence="1">
    <location>
        <begin position="286"/>
        <end position="630"/>
    </location>
</feature>
<dbReference type="SMART" id="SM00128">
    <property type="entry name" value="IPPc"/>
    <property type="match status" value="1"/>
</dbReference>
<evidence type="ECO:0000313" key="3">
    <source>
        <dbReference type="Proteomes" id="UP000030671"/>
    </source>
</evidence>
<dbReference type="SUPFAM" id="SSF101908">
    <property type="entry name" value="Putative isomerase YbhE"/>
    <property type="match status" value="1"/>
</dbReference>
<proteinExistence type="predicted"/>
<sequence>MEWRSDVDQGRYIWLGTKEGHLFELDVQTGQIVGMKLSVHSHAVTHILRHGPSMITLDDNGKALLFVGDGDGFPLLAFTQPRIARIADQQTFVRVFGGKLWTSMKEPNTVGASRGPIVRVYDPFAPGSQGRSLLPTEHVGAVLTGTVVPSQPEHVYLGHEGGHVSIWSLAAADGVPVCVEVIKVSASDIVSLEGVNDRLWAGGRNGMIAAYDVVPRPWVMTNNWIAHAGLPLVDIKADPYSIDKLGRLCVISIGRDERIKFWDGMLGADWMDTEMLKREKAFSTFRNMNVLIVSWNVDASKPDTLIGSPDNLNFLSDVLKTVDSPDIISFGWQEVIDLESRKMAAKSVLMGKKKAADGGISEKVSSSYKRWHDRLVLAVRLAMPPDTPYMVIHTENLVGLFSCIFVKQKERVALRHVAVATVKRGMGGRYGNKGGIVARMVIDDSSVCFINCHLAAGQAHVRQRNGDVAAMLEEKAVLPSTEALEEGLAYVGGGDGSMVLDHEIVFLNGDMNYRIDQRRDVVVAAVKANEYASLLVHDQLHKEMKFNPGFRLRSFTEGPITFAPTYKYDPRTSEYDSSEKRRIPAWCDRVLWRARDPARVQQLHYRRYEADVSDHRPISAAFRMTVKSVRHDARAAAKAEVQGVWREHERRLLAALRQFYVGQMIV</sequence>
<dbReference type="FunCoup" id="W4KHA6">
    <property type="interactions" value="40"/>
</dbReference>
<dbReference type="GO" id="GO:0004439">
    <property type="term" value="F:phosphatidylinositol-4,5-bisphosphate 5-phosphatase activity"/>
    <property type="evidence" value="ECO:0007669"/>
    <property type="project" value="TreeGrafter"/>
</dbReference>
<dbReference type="RefSeq" id="XP_009544342.1">
    <property type="nucleotide sequence ID" value="XM_009546047.1"/>
</dbReference>